<reference evidence="1 2" key="1">
    <citation type="journal article" date="2014" name="Genome Announc.">
        <title>Draft Genome Sequences of Three Strains of Bacteroides pyogenes Isolated from a Cat and Swine.</title>
        <authorList>
            <person name="Sakamoto M."/>
            <person name="Oshima K."/>
            <person name="Suda W."/>
            <person name="Kitamura K."/>
            <person name="Iida T."/>
            <person name="Hattori M."/>
            <person name="Ohkuma M."/>
        </authorList>
    </citation>
    <scope>NUCLEOTIDE SEQUENCE [LARGE SCALE GENOMIC DNA]</scope>
    <source>
        <strain evidence="1 2">JCM 6292</strain>
    </source>
</reference>
<accession>W4PB44</accession>
<comment type="caution">
    <text evidence="1">The sequence shown here is derived from an EMBL/GenBank/DDBJ whole genome shotgun (WGS) entry which is preliminary data.</text>
</comment>
<dbReference type="Proteomes" id="UP000018861">
    <property type="component" value="Unassembled WGS sequence"/>
</dbReference>
<sequence>MDVEYYREICGGAYSSGSVQDLHLIPFSPSVPWKWKDDTGISRGKYKVFFFLPCIEKGKSTCNEELDDLFLMLSAYNSGDGGLKSFLFLELLLRCDLMRVRQSVRMPEECFSSSAGTSCHFRLR</sequence>
<protein>
    <submittedName>
        <fullName evidence="1">Uncharacterized protein</fullName>
    </submittedName>
</protein>
<evidence type="ECO:0000313" key="2">
    <source>
        <dbReference type="Proteomes" id="UP000018861"/>
    </source>
</evidence>
<evidence type="ECO:0000313" key="1">
    <source>
        <dbReference type="EMBL" id="GAE16940.1"/>
    </source>
</evidence>
<dbReference type="EMBL" id="BAIQ01000049">
    <property type="protein sequence ID" value="GAE16940.1"/>
    <property type="molecule type" value="Genomic_DNA"/>
</dbReference>
<name>W4PB44_9BACE</name>
<proteinExistence type="predicted"/>
<organism evidence="1 2">
    <name type="scientific">Bacteroides pyogenes JCM 6292</name>
    <dbReference type="NCBI Taxonomy" id="1235809"/>
    <lineage>
        <taxon>Bacteria</taxon>
        <taxon>Pseudomonadati</taxon>
        <taxon>Bacteroidota</taxon>
        <taxon>Bacteroidia</taxon>
        <taxon>Bacteroidales</taxon>
        <taxon>Bacteroidaceae</taxon>
        <taxon>Bacteroides</taxon>
    </lineage>
</organism>
<dbReference type="AlphaFoldDB" id="W4PB44"/>
<gene>
    <name evidence="1" type="ORF">JCM6292_3454</name>
</gene>